<dbReference type="HOGENOM" id="CLU_3032388_0_0_1"/>
<dbReference type="EMBL" id="JH717897">
    <property type="protein sequence ID" value="EWZ47737.1"/>
    <property type="molecule type" value="Genomic_DNA"/>
</dbReference>
<feature type="region of interest" description="Disordered" evidence="1">
    <location>
        <begin position="34"/>
        <end position="55"/>
    </location>
</feature>
<protein>
    <submittedName>
        <fullName evidence="2">Uncharacterized protein</fullName>
    </submittedName>
</protein>
<evidence type="ECO:0000313" key="2">
    <source>
        <dbReference type="EMBL" id="EWZ47737.1"/>
    </source>
</evidence>
<sequence>MASDLSGTVERLSHCYHVQLASTSAHNDGIHLSKESRTSLRESSKRDVVLNVNHL</sequence>
<dbReference type="AlphaFoldDB" id="W9KTG5"/>
<feature type="compositionally biased region" description="Basic and acidic residues" evidence="1">
    <location>
        <begin position="34"/>
        <end position="48"/>
    </location>
</feature>
<gene>
    <name evidence="2" type="ORF">FOZG_03554</name>
</gene>
<proteinExistence type="predicted"/>
<organism evidence="2">
    <name type="scientific">Fusarium oxysporum Fo47</name>
    <dbReference type="NCBI Taxonomy" id="660027"/>
    <lineage>
        <taxon>Eukaryota</taxon>
        <taxon>Fungi</taxon>
        <taxon>Dikarya</taxon>
        <taxon>Ascomycota</taxon>
        <taxon>Pezizomycotina</taxon>
        <taxon>Sordariomycetes</taxon>
        <taxon>Hypocreomycetidae</taxon>
        <taxon>Hypocreales</taxon>
        <taxon>Nectriaceae</taxon>
        <taxon>Fusarium</taxon>
        <taxon>Fusarium oxysporum species complex</taxon>
    </lineage>
</organism>
<reference evidence="2" key="1">
    <citation type="submission" date="2011-06" db="EMBL/GenBank/DDBJ databases">
        <title>The Genome Sequence of Fusarium oxysporum Fo47.</title>
        <authorList>
            <consortium name="The Broad Institute Genome Sequencing Platform"/>
            <person name="Ma L.-J."/>
            <person name="Gale L.R."/>
            <person name="Schwartz D.C."/>
            <person name="Zhou S."/>
            <person name="Corby-Kistler H."/>
            <person name="Young S.K."/>
            <person name="Zeng Q."/>
            <person name="Gargeya S."/>
            <person name="Fitzgerald M."/>
            <person name="Haas B."/>
            <person name="Abouelleil A."/>
            <person name="Alvarado L."/>
            <person name="Arachchi H.M."/>
            <person name="Berlin A."/>
            <person name="Brown A."/>
            <person name="Chapman S.B."/>
            <person name="Chen Z."/>
            <person name="Dunbar C."/>
            <person name="Freedman E."/>
            <person name="Gearin G."/>
            <person name="Gellesch M."/>
            <person name="Goldberg J."/>
            <person name="Griggs A."/>
            <person name="Gujja S."/>
            <person name="Heiman D."/>
            <person name="Howarth C."/>
            <person name="Larson L."/>
            <person name="Lui A."/>
            <person name="MacDonald P.J.P."/>
            <person name="Mehta T."/>
            <person name="Montmayeur A."/>
            <person name="Murphy C."/>
            <person name="Neiman D."/>
            <person name="Pearson M."/>
            <person name="Priest M."/>
            <person name="Roberts A."/>
            <person name="Saif S."/>
            <person name="Shea T."/>
            <person name="Shenoy N."/>
            <person name="Sisk P."/>
            <person name="Stolte C."/>
            <person name="Sykes S."/>
            <person name="Wortman J."/>
            <person name="Nusbaum C."/>
            <person name="Birren B."/>
        </authorList>
    </citation>
    <scope>NUCLEOTIDE SEQUENCE [LARGE SCALE GENOMIC DNA]</scope>
    <source>
        <strain evidence="2">Fo47</strain>
    </source>
</reference>
<dbReference type="Proteomes" id="UP000030766">
    <property type="component" value="Unassembled WGS sequence"/>
</dbReference>
<reference evidence="2" key="2">
    <citation type="submission" date="2012-06" db="EMBL/GenBank/DDBJ databases">
        <title>Annotation of the Genome Sequence of Fusarium oxysporum Fo47.</title>
        <authorList>
            <consortium name="The Broad Institute Genomics Platform"/>
            <person name="Ma L.-J."/>
            <person name="Corby-Kistler H."/>
            <person name="Broz K."/>
            <person name="Gale L.R."/>
            <person name="Jonkers W."/>
            <person name="O'Donnell K."/>
            <person name="Ploetz R."/>
            <person name="Steinberg C."/>
            <person name="Schwartz D.C."/>
            <person name="VanEtten H."/>
            <person name="Zhou S."/>
            <person name="Young S.K."/>
            <person name="Zeng Q."/>
            <person name="Gargeya S."/>
            <person name="Fitzgerald M."/>
            <person name="Abouelleil A."/>
            <person name="Alvarado L."/>
            <person name="Chapman S.B."/>
            <person name="Gainer-Dewar J."/>
            <person name="Goldberg J."/>
            <person name="Griggs A."/>
            <person name="Gujja S."/>
            <person name="Hansen M."/>
            <person name="Howarth C."/>
            <person name="Imamovic A."/>
            <person name="Ireland A."/>
            <person name="Larimer J."/>
            <person name="McCowan C."/>
            <person name="Murphy C."/>
            <person name="Pearson M."/>
            <person name="Poon T.W."/>
            <person name="Priest M."/>
            <person name="Roberts A."/>
            <person name="Saif S."/>
            <person name="Shea T."/>
            <person name="Sykes S."/>
            <person name="Wortman J."/>
            <person name="Nusbaum C."/>
            <person name="Birren B."/>
        </authorList>
    </citation>
    <scope>NUCLEOTIDE SEQUENCE</scope>
    <source>
        <strain evidence="2">Fo47</strain>
    </source>
</reference>
<name>W9KTG5_FUSOX</name>
<evidence type="ECO:0000256" key="1">
    <source>
        <dbReference type="SAM" id="MobiDB-lite"/>
    </source>
</evidence>
<dbReference type="VEuPathDB" id="FungiDB:FOZG_03554"/>
<accession>W9KTG5</accession>